<dbReference type="InterPro" id="IPR017871">
    <property type="entry name" value="ABC_transporter-like_CS"/>
</dbReference>
<dbReference type="InterPro" id="IPR050763">
    <property type="entry name" value="ABC_transporter_ATP-binding"/>
</dbReference>
<dbReference type="PROSITE" id="PS50893">
    <property type="entry name" value="ABC_TRANSPORTER_2"/>
    <property type="match status" value="1"/>
</dbReference>
<keyword evidence="5" id="KW-0046">Antibiotic resistance</keyword>
<dbReference type="PROSITE" id="PS00211">
    <property type="entry name" value="ABC_TRANSPORTER_1"/>
    <property type="match status" value="1"/>
</dbReference>
<dbReference type="Proteomes" id="UP001500635">
    <property type="component" value="Unassembled WGS sequence"/>
</dbReference>
<evidence type="ECO:0000256" key="1">
    <source>
        <dbReference type="ARBA" id="ARBA00004202"/>
    </source>
</evidence>
<dbReference type="PANTHER" id="PTHR42711">
    <property type="entry name" value="ABC TRANSPORTER ATP-BINDING PROTEIN"/>
    <property type="match status" value="1"/>
</dbReference>
<protein>
    <submittedName>
        <fullName evidence="7">Daunorubicin resistance protein DrrA family ABC transporter ATP-binding protein</fullName>
    </submittedName>
</protein>
<evidence type="ECO:0000313" key="7">
    <source>
        <dbReference type="EMBL" id="GAA4396421.1"/>
    </source>
</evidence>
<dbReference type="Pfam" id="PF00005">
    <property type="entry name" value="ABC_tran"/>
    <property type="match status" value="1"/>
</dbReference>
<keyword evidence="2" id="KW-0813">Transport</keyword>
<dbReference type="SMART" id="SM00382">
    <property type="entry name" value="AAA"/>
    <property type="match status" value="1"/>
</dbReference>
<keyword evidence="4 7" id="KW-0067">ATP-binding</keyword>
<evidence type="ECO:0000256" key="2">
    <source>
        <dbReference type="ARBA" id="ARBA00022448"/>
    </source>
</evidence>
<evidence type="ECO:0000313" key="8">
    <source>
        <dbReference type="Proteomes" id="UP001500635"/>
    </source>
</evidence>
<comment type="caution">
    <text evidence="7">The sequence shown here is derived from an EMBL/GenBank/DDBJ whole genome shotgun (WGS) entry which is preliminary data.</text>
</comment>
<dbReference type="GO" id="GO:0005524">
    <property type="term" value="F:ATP binding"/>
    <property type="evidence" value="ECO:0007669"/>
    <property type="project" value="UniProtKB-KW"/>
</dbReference>
<dbReference type="InterPro" id="IPR027417">
    <property type="entry name" value="P-loop_NTPase"/>
</dbReference>
<sequence length="310" mass="32537">MIEVEGLVKQFGDLRALDGVSLTVPRGGILGLLGPNGSGKTTTVSILSTLIRADGGRATIDGHDVEREPGRVRELISLTGQTASLDQALTVRENLAMFGRLTGLGRKDVAAQIERLAGAYGLEEFLTRRTGALSGGQRRRVDIACALVTRPQVLFLDEPTTGLDPRSRQAVWSAVRDLSAEGITVLLTTQYLEEADQLAENIVMLGGGRVLAEGTPAELKSRTGAAVCEVTLVTADDVARVEQLLGAAGLTVSVDEAAHPTVRVPAPDGADTLRQVLDTLAGIDFHDAGLRQPSLDEVFLSLTSPAGASA</sequence>
<name>A0ABP8JUV7_9ACTN</name>
<evidence type="ECO:0000256" key="5">
    <source>
        <dbReference type="ARBA" id="ARBA00023251"/>
    </source>
</evidence>
<evidence type="ECO:0000256" key="4">
    <source>
        <dbReference type="ARBA" id="ARBA00022840"/>
    </source>
</evidence>
<reference evidence="8" key="1">
    <citation type="journal article" date="2019" name="Int. J. Syst. Evol. Microbiol.">
        <title>The Global Catalogue of Microorganisms (GCM) 10K type strain sequencing project: providing services to taxonomists for standard genome sequencing and annotation.</title>
        <authorList>
            <consortium name="The Broad Institute Genomics Platform"/>
            <consortium name="The Broad Institute Genome Sequencing Center for Infectious Disease"/>
            <person name="Wu L."/>
            <person name="Ma J."/>
        </authorList>
    </citation>
    <scope>NUCLEOTIDE SEQUENCE [LARGE SCALE GENOMIC DNA]</scope>
    <source>
        <strain evidence="8">JCM 17688</strain>
    </source>
</reference>
<dbReference type="EMBL" id="BAABFR010000049">
    <property type="protein sequence ID" value="GAA4396421.1"/>
    <property type="molecule type" value="Genomic_DNA"/>
</dbReference>
<evidence type="ECO:0000256" key="3">
    <source>
        <dbReference type="ARBA" id="ARBA00022741"/>
    </source>
</evidence>
<dbReference type="InterPro" id="IPR003593">
    <property type="entry name" value="AAA+_ATPase"/>
</dbReference>
<comment type="subcellular location">
    <subcellularLocation>
        <location evidence="1">Cell membrane</location>
        <topology evidence="1">Peripheral membrane protein</topology>
    </subcellularLocation>
</comment>
<proteinExistence type="predicted"/>
<dbReference type="SUPFAM" id="SSF52540">
    <property type="entry name" value="P-loop containing nucleoside triphosphate hydrolases"/>
    <property type="match status" value="1"/>
</dbReference>
<accession>A0ABP8JUV7</accession>
<dbReference type="PANTHER" id="PTHR42711:SF19">
    <property type="entry name" value="DOXORUBICIN RESISTANCE ATP-BINDING PROTEIN DRRA"/>
    <property type="match status" value="1"/>
</dbReference>
<dbReference type="Gene3D" id="3.40.50.300">
    <property type="entry name" value="P-loop containing nucleotide triphosphate hydrolases"/>
    <property type="match status" value="1"/>
</dbReference>
<keyword evidence="8" id="KW-1185">Reference proteome</keyword>
<keyword evidence="3" id="KW-0547">Nucleotide-binding</keyword>
<organism evidence="7 8">
    <name type="scientific">Tsukamurella soli</name>
    <dbReference type="NCBI Taxonomy" id="644556"/>
    <lineage>
        <taxon>Bacteria</taxon>
        <taxon>Bacillati</taxon>
        <taxon>Actinomycetota</taxon>
        <taxon>Actinomycetes</taxon>
        <taxon>Mycobacteriales</taxon>
        <taxon>Tsukamurellaceae</taxon>
        <taxon>Tsukamurella</taxon>
    </lineage>
</organism>
<dbReference type="RefSeq" id="WP_344997497.1">
    <property type="nucleotide sequence ID" value="NZ_BAABFR010000049.1"/>
</dbReference>
<dbReference type="InterPro" id="IPR003439">
    <property type="entry name" value="ABC_transporter-like_ATP-bd"/>
</dbReference>
<feature type="domain" description="ABC transporter" evidence="6">
    <location>
        <begin position="2"/>
        <end position="232"/>
    </location>
</feature>
<evidence type="ECO:0000259" key="6">
    <source>
        <dbReference type="PROSITE" id="PS50893"/>
    </source>
</evidence>
<gene>
    <name evidence="7" type="ORF">GCM10023147_30730</name>
</gene>